<dbReference type="AlphaFoldDB" id="A0A1G6IN25"/>
<organism evidence="1 2">
    <name type="scientific">Niabella drilacis (strain DSM 25811 / CCM 8410 / CCUG 62505 / LMG 26954 / E90)</name>
    <dbReference type="NCBI Taxonomy" id="1285928"/>
    <lineage>
        <taxon>Bacteria</taxon>
        <taxon>Pseudomonadati</taxon>
        <taxon>Bacteroidota</taxon>
        <taxon>Chitinophagia</taxon>
        <taxon>Chitinophagales</taxon>
        <taxon>Chitinophagaceae</taxon>
        <taxon>Niabella</taxon>
    </lineage>
</organism>
<evidence type="ECO:0000313" key="2">
    <source>
        <dbReference type="Proteomes" id="UP000198757"/>
    </source>
</evidence>
<dbReference type="STRING" id="1285928.SAMN04487894_101277"/>
<dbReference type="EMBL" id="FMZO01000001">
    <property type="protein sequence ID" value="SDC07830.1"/>
    <property type="molecule type" value="Genomic_DNA"/>
</dbReference>
<name>A0A1G6IN25_NIADE</name>
<evidence type="ECO:0000313" key="1">
    <source>
        <dbReference type="EMBL" id="SDC07830.1"/>
    </source>
</evidence>
<accession>A0A1G6IN25</accession>
<dbReference type="PROSITE" id="PS51257">
    <property type="entry name" value="PROKAR_LIPOPROTEIN"/>
    <property type="match status" value="1"/>
</dbReference>
<reference evidence="2" key="1">
    <citation type="submission" date="2016-10" db="EMBL/GenBank/DDBJ databases">
        <authorList>
            <person name="Varghese N."/>
            <person name="Submissions S."/>
        </authorList>
    </citation>
    <scope>NUCLEOTIDE SEQUENCE [LARGE SCALE GENOMIC DNA]</scope>
    <source>
        <strain evidence="2">DSM 25811 / CCM 8410 / LMG 26954 / E90</strain>
    </source>
</reference>
<dbReference type="Proteomes" id="UP000198757">
    <property type="component" value="Unassembled WGS sequence"/>
</dbReference>
<sequence length="182" mass="20831">MKILPAFLVLFAASCASPKSIQPDTLLSGRWKIINSDMISETAPLLSTGSTLSFGKDHVLTYTPKNGQRATGKWYTKSETDAYSPFQDQFSPFYRYTMGDYDYQRQVYFDSGKEYKKHRLYMQLPSGDPDKSDKIFFVLVPQGRNRVKINLDPLDQAVLSLNTDFYKLKRIRKNTSRTPGAE</sequence>
<gene>
    <name evidence="1" type="ORF">SAMN04487894_101277</name>
</gene>
<proteinExistence type="predicted"/>
<dbReference type="RefSeq" id="WP_090388228.1">
    <property type="nucleotide sequence ID" value="NZ_FMZO01000001.1"/>
</dbReference>
<protein>
    <submittedName>
        <fullName evidence="1">Uncharacterized protein</fullName>
    </submittedName>
</protein>
<keyword evidence="2" id="KW-1185">Reference proteome</keyword>